<dbReference type="SUPFAM" id="SSF46689">
    <property type="entry name" value="Homeodomain-like"/>
    <property type="match status" value="1"/>
</dbReference>
<dbReference type="EMBL" id="MBQD01000002">
    <property type="protein sequence ID" value="OCL37127.1"/>
    <property type="molecule type" value="Genomic_DNA"/>
</dbReference>
<dbReference type="GO" id="GO:0003700">
    <property type="term" value="F:DNA-binding transcription factor activity"/>
    <property type="evidence" value="ECO:0007669"/>
    <property type="project" value="TreeGrafter"/>
</dbReference>
<name>A0A1C0ARW9_9ACTN</name>
<keyword evidence="3" id="KW-0804">Transcription</keyword>
<dbReference type="InterPro" id="IPR001647">
    <property type="entry name" value="HTH_TetR"/>
</dbReference>
<keyword evidence="5" id="KW-1185">Reference proteome</keyword>
<gene>
    <name evidence="4" type="ORF">BCR15_11745</name>
</gene>
<evidence type="ECO:0000256" key="2">
    <source>
        <dbReference type="ARBA" id="ARBA00023125"/>
    </source>
</evidence>
<dbReference type="PANTHER" id="PTHR30055">
    <property type="entry name" value="HTH-TYPE TRANSCRIPTIONAL REGULATOR RUTR"/>
    <property type="match status" value="1"/>
</dbReference>
<keyword evidence="1" id="KW-0805">Transcription regulation</keyword>
<dbReference type="InterPro" id="IPR009057">
    <property type="entry name" value="Homeodomain-like_sf"/>
</dbReference>
<dbReference type="PANTHER" id="PTHR30055:SF234">
    <property type="entry name" value="HTH-TYPE TRANSCRIPTIONAL REGULATOR BETI"/>
    <property type="match status" value="1"/>
</dbReference>
<organism evidence="4 5">
    <name type="scientific">Tessaracoccus lapidicaptus</name>
    <dbReference type="NCBI Taxonomy" id="1427523"/>
    <lineage>
        <taxon>Bacteria</taxon>
        <taxon>Bacillati</taxon>
        <taxon>Actinomycetota</taxon>
        <taxon>Actinomycetes</taxon>
        <taxon>Propionibacteriales</taxon>
        <taxon>Propionibacteriaceae</taxon>
        <taxon>Tessaracoccus</taxon>
    </lineage>
</organism>
<accession>A0A1C0ARW9</accession>
<evidence type="ECO:0000256" key="1">
    <source>
        <dbReference type="ARBA" id="ARBA00023015"/>
    </source>
</evidence>
<evidence type="ECO:0000313" key="5">
    <source>
        <dbReference type="Proteomes" id="UP000093501"/>
    </source>
</evidence>
<keyword evidence="2" id="KW-0238">DNA-binding</keyword>
<dbReference type="SUPFAM" id="SSF48498">
    <property type="entry name" value="Tetracyclin repressor-like, C-terminal domain"/>
    <property type="match status" value="1"/>
</dbReference>
<dbReference type="PROSITE" id="PS50977">
    <property type="entry name" value="HTH_TETR_2"/>
    <property type="match status" value="1"/>
</dbReference>
<dbReference type="InterPro" id="IPR036271">
    <property type="entry name" value="Tet_transcr_reg_TetR-rel_C_sf"/>
</dbReference>
<sequence>MEPGRRQRRHDQTRDEIVALAIEIMAGQGVAGLSLGEVARRLGVRTPSLYTYVESKGALYDELFRRGWQACLDEMRARRGALEPIDGHTDTVARVLAITDAFVRWALANPELSQLMLTRPVPQWQPTPEAFAPSLAVVALSRDELAALCANELLHPLTDVDELVQNLATATTGAVVRHLANEPDVAYADGVAVGHLPALVRALVLAHLPERT</sequence>
<dbReference type="GO" id="GO:0000976">
    <property type="term" value="F:transcription cis-regulatory region binding"/>
    <property type="evidence" value="ECO:0007669"/>
    <property type="project" value="TreeGrafter"/>
</dbReference>
<evidence type="ECO:0000313" key="4">
    <source>
        <dbReference type="EMBL" id="OCL37127.1"/>
    </source>
</evidence>
<proteinExistence type="predicted"/>
<dbReference type="Gene3D" id="1.10.357.10">
    <property type="entry name" value="Tetracycline Repressor, domain 2"/>
    <property type="match status" value="1"/>
</dbReference>
<evidence type="ECO:0000256" key="3">
    <source>
        <dbReference type="ARBA" id="ARBA00023163"/>
    </source>
</evidence>
<dbReference type="Pfam" id="PF00440">
    <property type="entry name" value="TetR_N"/>
    <property type="match status" value="1"/>
</dbReference>
<protein>
    <submittedName>
        <fullName evidence="4">Uncharacterized protein</fullName>
    </submittedName>
</protein>
<dbReference type="AlphaFoldDB" id="A0A1C0ARW9"/>
<dbReference type="RefSeq" id="WP_068749569.1">
    <property type="nucleotide sequence ID" value="NZ_LR214441.1"/>
</dbReference>
<comment type="caution">
    <text evidence="4">The sequence shown here is derived from an EMBL/GenBank/DDBJ whole genome shotgun (WGS) entry which is preliminary data.</text>
</comment>
<dbReference type="InterPro" id="IPR050109">
    <property type="entry name" value="HTH-type_TetR-like_transc_reg"/>
</dbReference>
<reference evidence="5" key="1">
    <citation type="submission" date="2016-07" db="EMBL/GenBank/DDBJ databases">
        <authorList>
            <person name="Florea S."/>
            <person name="Webb J.S."/>
            <person name="Jaromczyk J."/>
            <person name="Schardl C.L."/>
        </authorList>
    </citation>
    <scope>NUCLEOTIDE SEQUENCE [LARGE SCALE GENOMIC DNA]</scope>
    <source>
        <strain evidence="5">IPBSL-7</strain>
    </source>
</reference>
<dbReference type="Proteomes" id="UP000093501">
    <property type="component" value="Unassembled WGS sequence"/>
</dbReference>